<dbReference type="Pfam" id="PF14392">
    <property type="entry name" value="zf-CCHC_4"/>
    <property type="match status" value="1"/>
</dbReference>
<keyword evidence="3" id="KW-1185">Reference proteome</keyword>
<organism evidence="2 3">
    <name type="scientific">Trifolium medium</name>
    <dbReference type="NCBI Taxonomy" id="97028"/>
    <lineage>
        <taxon>Eukaryota</taxon>
        <taxon>Viridiplantae</taxon>
        <taxon>Streptophyta</taxon>
        <taxon>Embryophyta</taxon>
        <taxon>Tracheophyta</taxon>
        <taxon>Spermatophyta</taxon>
        <taxon>Magnoliopsida</taxon>
        <taxon>eudicotyledons</taxon>
        <taxon>Gunneridae</taxon>
        <taxon>Pentapetalae</taxon>
        <taxon>rosids</taxon>
        <taxon>fabids</taxon>
        <taxon>Fabales</taxon>
        <taxon>Fabaceae</taxon>
        <taxon>Papilionoideae</taxon>
        <taxon>50 kb inversion clade</taxon>
        <taxon>NPAAA clade</taxon>
        <taxon>Hologalegina</taxon>
        <taxon>IRL clade</taxon>
        <taxon>Trifolieae</taxon>
        <taxon>Trifolium</taxon>
    </lineage>
</organism>
<accession>A0A392M7C0</accession>
<reference evidence="2 3" key="1">
    <citation type="journal article" date="2018" name="Front. Plant Sci.">
        <title>Red Clover (Trifolium pratense) and Zigzag Clover (T. medium) - A Picture of Genomic Similarities and Differences.</title>
        <authorList>
            <person name="Dluhosova J."/>
            <person name="Istvanek J."/>
            <person name="Nedelnik J."/>
            <person name="Repkova J."/>
        </authorList>
    </citation>
    <scope>NUCLEOTIDE SEQUENCE [LARGE SCALE GENOMIC DNA]</scope>
    <source>
        <strain evidence="3">cv. 10/8</strain>
        <tissue evidence="2">Leaf</tissue>
    </source>
</reference>
<dbReference type="PANTHER" id="PTHR31286:SF176">
    <property type="entry name" value="DUF4283 DOMAIN PROTEIN"/>
    <property type="match status" value="1"/>
</dbReference>
<evidence type="ECO:0000259" key="1">
    <source>
        <dbReference type="Pfam" id="PF14392"/>
    </source>
</evidence>
<protein>
    <submittedName>
        <fullName evidence="2">DUF4283 domain protein</fullName>
    </submittedName>
</protein>
<dbReference type="AlphaFoldDB" id="A0A392M7C0"/>
<name>A0A392M7C0_9FABA</name>
<dbReference type="InterPro" id="IPR025836">
    <property type="entry name" value="Zn_knuckle_CX2CX4HX4C"/>
</dbReference>
<evidence type="ECO:0000313" key="3">
    <source>
        <dbReference type="Proteomes" id="UP000265520"/>
    </source>
</evidence>
<feature type="non-terminal residue" evidence="2">
    <location>
        <position position="530"/>
    </location>
</feature>
<gene>
    <name evidence="2" type="ORF">A2U01_0004179</name>
</gene>
<dbReference type="InterPro" id="IPR036691">
    <property type="entry name" value="Endo/exonu/phosph_ase_sf"/>
</dbReference>
<dbReference type="InterPro" id="IPR040256">
    <property type="entry name" value="At4g02000-like"/>
</dbReference>
<dbReference type="EMBL" id="LXQA010005057">
    <property type="protein sequence ID" value="MCH83360.1"/>
    <property type="molecule type" value="Genomic_DNA"/>
</dbReference>
<sequence>MATFNIPWKCLDPAPVAEKIVADPIENTKINKTFAQAVSNLCDIPLSQLPQPTCKGRRLAIDLSESLYEAQIEACKYNLHGRIIWPKGSTPLSVGALKELFAWTKDFNPRAQHNSFAQIWVKLFGFSQEYWHKHIMFSVASCIGTPICTDSITAKPRHERTFGQFARVLVEMDLSQPLHEGVWVNRKGYSFFVEFEYENLPDFCNNCLVIGHHVDNCKRLANVAPKPLKDITNKSKTVQLQKQVFVPKPQQSKPAEEINVEKETVNVEDSSGKIQSPILETKGQTTFDASTSHVGLETVLSPKELFKEQDMLLEKELNTNTSPVLVSSDSNSKDSFVQATQQNLEDDGNSSASAVIITPTSSSTPERVLKDMVFLKESWANMVETEQEQEDDGTPDIEEPDGFTVALSKNQRKQQKKKSKSSKDSYLTRSKRFVLLHKPDFVFISEPWMNFDDLPRRWLLNLDLKLFAVNTRYFLPWCFIGDFNVILGAHEYRGSFSPARLPMADFQDWTNAHHLVHLPTRGADFTWANG</sequence>
<dbReference type="Proteomes" id="UP000265520">
    <property type="component" value="Unassembled WGS sequence"/>
</dbReference>
<evidence type="ECO:0000313" key="2">
    <source>
        <dbReference type="EMBL" id="MCH83360.1"/>
    </source>
</evidence>
<proteinExistence type="predicted"/>
<dbReference type="SUPFAM" id="SSF56219">
    <property type="entry name" value="DNase I-like"/>
    <property type="match status" value="1"/>
</dbReference>
<dbReference type="PANTHER" id="PTHR31286">
    <property type="entry name" value="GLYCINE-RICH CELL WALL STRUCTURAL PROTEIN 1.8-LIKE"/>
    <property type="match status" value="1"/>
</dbReference>
<feature type="domain" description="Zinc knuckle CX2CX4HX4C" evidence="1">
    <location>
        <begin position="187"/>
        <end position="218"/>
    </location>
</feature>
<comment type="caution">
    <text evidence="2">The sequence shown here is derived from an EMBL/GenBank/DDBJ whole genome shotgun (WGS) entry which is preliminary data.</text>
</comment>